<proteinExistence type="predicted"/>
<evidence type="ECO:0000313" key="1">
    <source>
        <dbReference type="EMBL" id="JAC60969.1"/>
    </source>
</evidence>
<dbReference type="AlphaFoldDB" id="A0A061QRA0"/>
<sequence length="49" mass="5377">MILALEGSGENTCQPLSHIGTYKLFKTGSKKRTTYSHIVMDFIQASATT</sequence>
<protein>
    <submittedName>
        <fullName evidence="1">Uncharacterized protein</fullName>
    </submittedName>
</protein>
<reference evidence="1" key="1">
    <citation type="submission" date="2014-05" db="EMBL/GenBank/DDBJ databases">
        <title>The transcriptome of the halophilic microalga Tetraselmis sp. GSL018 isolated from the Great Salt Lake, Utah.</title>
        <authorList>
            <person name="Jinkerson R.E."/>
            <person name="D'Adamo S."/>
            <person name="Posewitz M.C."/>
        </authorList>
    </citation>
    <scope>NUCLEOTIDE SEQUENCE</scope>
    <source>
        <strain evidence="1">GSL018</strain>
    </source>
</reference>
<organism evidence="1">
    <name type="scientific">Tetraselmis sp. GSL018</name>
    <dbReference type="NCBI Taxonomy" id="582737"/>
    <lineage>
        <taxon>Eukaryota</taxon>
        <taxon>Viridiplantae</taxon>
        <taxon>Chlorophyta</taxon>
        <taxon>core chlorophytes</taxon>
        <taxon>Chlorodendrophyceae</taxon>
        <taxon>Chlorodendrales</taxon>
        <taxon>Chlorodendraceae</taxon>
        <taxon>Tetraselmis</taxon>
    </lineage>
</organism>
<dbReference type="EMBL" id="GBEZ01026219">
    <property type="protein sequence ID" value="JAC60969.1"/>
    <property type="molecule type" value="Transcribed_RNA"/>
</dbReference>
<accession>A0A061QRA0</accession>
<name>A0A061QRA0_9CHLO</name>
<gene>
    <name evidence="1" type="ORF">TSPGSL018_27525</name>
</gene>